<evidence type="ECO:0000256" key="6">
    <source>
        <dbReference type="ARBA" id="ARBA00055087"/>
    </source>
</evidence>
<comment type="caution">
    <text evidence="9">The sequence shown here is derived from an EMBL/GenBank/DDBJ whole genome shotgun (WGS) entry which is preliminary data.</text>
</comment>
<dbReference type="Gene3D" id="3.30.70.640">
    <property type="entry name" value="Molybdopterin cofactor biosynthesis C (MoaC) domain"/>
    <property type="match status" value="1"/>
</dbReference>
<feature type="active site" evidence="7">
    <location>
        <position position="131"/>
    </location>
</feature>
<dbReference type="EC" id="4.6.1.17" evidence="3 7"/>
<dbReference type="SUPFAM" id="SSF55040">
    <property type="entry name" value="Molybdenum cofactor biosynthesis protein C, MoaC"/>
    <property type="match status" value="1"/>
</dbReference>
<evidence type="ECO:0000313" key="9">
    <source>
        <dbReference type="EMBL" id="NDV88140.1"/>
    </source>
</evidence>
<dbReference type="CDD" id="cd01420">
    <property type="entry name" value="MoaC_PE"/>
    <property type="match status" value="1"/>
</dbReference>
<dbReference type="UniPathway" id="UPA00344"/>
<feature type="binding site" evidence="7">
    <location>
        <begin position="116"/>
        <end position="117"/>
    </location>
    <ligand>
        <name>substrate</name>
    </ligand>
</feature>
<dbReference type="PANTHER" id="PTHR22960">
    <property type="entry name" value="MOLYBDOPTERIN COFACTOR SYNTHESIS PROTEIN A"/>
    <property type="match status" value="1"/>
</dbReference>
<name>A0A6L9MKZ2_9HYPH</name>
<evidence type="ECO:0000313" key="10">
    <source>
        <dbReference type="Proteomes" id="UP000476332"/>
    </source>
</evidence>
<dbReference type="AlphaFoldDB" id="A0A6L9MKZ2"/>
<dbReference type="InterPro" id="IPR036522">
    <property type="entry name" value="MoaC_sf"/>
</dbReference>
<protein>
    <recommendedName>
        <fullName evidence="3 7">Cyclic pyranopterin monophosphate synthase</fullName>
        <ecNumber evidence="3 7">4.6.1.17</ecNumber>
    </recommendedName>
    <alternativeName>
        <fullName evidence="7">Molybdenum cofactor biosynthesis protein C</fullName>
    </alternativeName>
</protein>
<evidence type="ECO:0000256" key="3">
    <source>
        <dbReference type="ARBA" id="ARBA00012575"/>
    </source>
</evidence>
<accession>A0A6L9MKZ2</accession>
<keyword evidence="5 7" id="KW-0456">Lyase</keyword>
<evidence type="ECO:0000256" key="7">
    <source>
        <dbReference type="HAMAP-Rule" id="MF_01224"/>
    </source>
</evidence>
<dbReference type="RefSeq" id="WP_163044968.1">
    <property type="nucleotide sequence ID" value="NZ_JAAAMJ010000013.1"/>
</dbReference>
<comment type="similarity">
    <text evidence="7">Belongs to the MoaC family.</text>
</comment>
<dbReference type="NCBIfam" id="NF006870">
    <property type="entry name" value="PRK09364.1"/>
    <property type="match status" value="1"/>
</dbReference>
<sequence length="163" mass="16936">MSEEPRLTHLDASGAAAMVDVGDKEATVRVAVAEGLVLMEPATLELILSGQAKKGDVIAVARIAGIMAAKRTHELIPLCHPLLIDKVAVEIEAEPALPGLRVTATVRVGGRTGVEMEALTAVSIACLTIYDMAKAVDRSMALTGIRLLSKSGGRSGDWVATGP</sequence>
<dbReference type="EMBL" id="JAAAMJ010000013">
    <property type="protein sequence ID" value="NDV88140.1"/>
    <property type="molecule type" value="Genomic_DNA"/>
</dbReference>
<dbReference type="InterPro" id="IPR002820">
    <property type="entry name" value="Mopterin_CF_biosynth-C_dom"/>
</dbReference>
<dbReference type="InterPro" id="IPR050105">
    <property type="entry name" value="MoCo_biosynth_MoaA/MoaC"/>
</dbReference>
<dbReference type="HAMAP" id="MF_01224_B">
    <property type="entry name" value="MoaC_B"/>
    <property type="match status" value="1"/>
</dbReference>
<evidence type="ECO:0000256" key="4">
    <source>
        <dbReference type="ARBA" id="ARBA00023150"/>
    </source>
</evidence>
<dbReference type="Pfam" id="PF01967">
    <property type="entry name" value="MoaC"/>
    <property type="match status" value="1"/>
</dbReference>
<evidence type="ECO:0000256" key="5">
    <source>
        <dbReference type="ARBA" id="ARBA00023239"/>
    </source>
</evidence>
<feature type="binding site" evidence="7">
    <location>
        <begin position="78"/>
        <end position="80"/>
    </location>
    <ligand>
        <name>substrate</name>
    </ligand>
</feature>
<reference evidence="9 10" key="1">
    <citation type="submission" date="2020-01" db="EMBL/GenBank/DDBJ databases">
        <title>Genomes of bacteria type strains.</title>
        <authorList>
            <person name="Chen J."/>
            <person name="Zhu S."/>
            <person name="Chen J."/>
        </authorList>
    </citation>
    <scope>NUCLEOTIDE SEQUENCE [LARGE SCALE GENOMIC DNA]</scope>
    <source>
        <strain evidence="9 10">KCTC 52919</strain>
    </source>
</reference>
<evidence type="ECO:0000256" key="1">
    <source>
        <dbReference type="ARBA" id="ARBA00001637"/>
    </source>
</evidence>
<gene>
    <name evidence="7 9" type="primary">moaC</name>
    <name evidence="9" type="ORF">GTW51_15675</name>
</gene>
<comment type="function">
    <text evidence="6 7">Catalyzes the conversion of (8S)-3',8-cyclo-7,8-dihydroguanosine 5'-triphosphate to cyclic pyranopterin monophosphate (cPMP).</text>
</comment>
<proteinExistence type="inferred from homology"/>
<evidence type="ECO:0000259" key="8">
    <source>
        <dbReference type="Pfam" id="PF01967"/>
    </source>
</evidence>
<comment type="pathway">
    <text evidence="2 7">Cofactor biosynthesis; molybdopterin biosynthesis.</text>
</comment>
<dbReference type="Proteomes" id="UP000476332">
    <property type="component" value="Unassembled WGS sequence"/>
</dbReference>
<keyword evidence="10" id="KW-1185">Reference proteome</keyword>
<dbReference type="GO" id="GO:0006777">
    <property type="term" value="P:Mo-molybdopterin cofactor biosynthetic process"/>
    <property type="evidence" value="ECO:0007669"/>
    <property type="project" value="UniProtKB-UniRule"/>
</dbReference>
<comment type="subunit">
    <text evidence="7">Homohexamer; trimer of dimers.</text>
</comment>
<evidence type="ECO:0000256" key="2">
    <source>
        <dbReference type="ARBA" id="ARBA00005046"/>
    </source>
</evidence>
<organism evidence="9 10">
    <name type="scientific">Aurantimonas aggregata</name>
    <dbReference type="NCBI Taxonomy" id="2047720"/>
    <lineage>
        <taxon>Bacteria</taxon>
        <taxon>Pseudomonadati</taxon>
        <taxon>Pseudomonadota</taxon>
        <taxon>Alphaproteobacteria</taxon>
        <taxon>Hyphomicrobiales</taxon>
        <taxon>Aurantimonadaceae</taxon>
        <taxon>Aurantimonas</taxon>
    </lineage>
</organism>
<dbReference type="InterPro" id="IPR047594">
    <property type="entry name" value="MoaC_bact/euk"/>
</dbReference>
<keyword evidence="4 7" id="KW-0501">Molybdenum cofactor biosynthesis</keyword>
<dbReference type="NCBIfam" id="TIGR00581">
    <property type="entry name" value="moaC"/>
    <property type="match status" value="1"/>
</dbReference>
<feature type="domain" description="Molybdopterin cofactor biosynthesis C (MoaC)" evidence="8">
    <location>
        <begin position="18"/>
        <end position="153"/>
    </location>
</feature>
<dbReference type="GO" id="GO:0061799">
    <property type="term" value="F:cyclic pyranopterin monophosphate synthase activity"/>
    <property type="evidence" value="ECO:0007669"/>
    <property type="project" value="UniProtKB-UniRule"/>
</dbReference>
<dbReference type="InterPro" id="IPR023045">
    <property type="entry name" value="MoaC"/>
</dbReference>
<comment type="catalytic activity">
    <reaction evidence="1 7">
        <text>(8S)-3',8-cyclo-7,8-dihydroguanosine 5'-triphosphate = cyclic pyranopterin phosphate + diphosphate</text>
        <dbReference type="Rhea" id="RHEA:49580"/>
        <dbReference type="ChEBI" id="CHEBI:33019"/>
        <dbReference type="ChEBI" id="CHEBI:59648"/>
        <dbReference type="ChEBI" id="CHEBI:131766"/>
        <dbReference type="EC" id="4.6.1.17"/>
    </reaction>
</comment>